<reference evidence="2 3" key="1">
    <citation type="submission" date="2019-06" db="EMBL/GenBank/DDBJ databases">
        <authorList>
            <person name="Yang Y."/>
        </authorList>
    </citation>
    <scope>NUCLEOTIDE SEQUENCE [LARGE SCALE GENOMIC DNA]</scope>
    <source>
        <strain evidence="2 3">BIT-26</strain>
    </source>
</reference>
<proteinExistence type="predicted"/>
<evidence type="ECO:0000313" key="3">
    <source>
        <dbReference type="Proteomes" id="UP000319523"/>
    </source>
</evidence>
<name>A0A506V9N4_9GAMM</name>
<dbReference type="Proteomes" id="UP000319523">
    <property type="component" value="Unassembled WGS sequence"/>
</dbReference>
<keyword evidence="1" id="KW-1133">Transmembrane helix</keyword>
<comment type="caution">
    <text evidence="2">The sequence shown here is derived from an EMBL/GenBank/DDBJ whole genome shotgun (WGS) entry which is preliminary data.</text>
</comment>
<feature type="transmembrane region" description="Helical" evidence="1">
    <location>
        <begin position="71"/>
        <end position="91"/>
    </location>
</feature>
<keyword evidence="1" id="KW-0812">Transmembrane</keyword>
<dbReference type="RefSeq" id="WP_141176611.1">
    <property type="nucleotide sequence ID" value="NZ_JBHUFX010000022.1"/>
</dbReference>
<dbReference type="AlphaFoldDB" id="A0A506V9N4"/>
<evidence type="ECO:0000313" key="2">
    <source>
        <dbReference type="EMBL" id="TPW41673.1"/>
    </source>
</evidence>
<keyword evidence="3" id="KW-1185">Reference proteome</keyword>
<feature type="transmembrane region" description="Helical" evidence="1">
    <location>
        <begin position="45"/>
        <end position="65"/>
    </location>
</feature>
<protein>
    <submittedName>
        <fullName evidence="2">Uncharacterized protein</fullName>
    </submittedName>
</protein>
<sequence>MNGLDIEEELVKNGFTSKDLAVMREYLRRDGTTYLILLHKLRSKFLVMLIIILLIMAGIVYTINFESGEMIYSYIAALCVAVPIVCLVKSVRLGYKAFIYKIKE</sequence>
<gene>
    <name evidence="2" type="ORF">FKM52_13050</name>
</gene>
<evidence type="ECO:0000256" key="1">
    <source>
        <dbReference type="SAM" id="Phobius"/>
    </source>
</evidence>
<organism evidence="2 3">
    <name type="scientific">Mixta tenebrionis</name>
    <dbReference type="NCBI Taxonomy" id="2562439"/>
    <lineage>
        <taxon>Bacteria</taxon>
        <taxon>Pseudomonadati</taxon>
        <taxon>Pseudomonadota</taxon>
        <taxon>Gammaproteobacteria</taxon>
        <taxon>Enterobacterales</taxon>
        <taxon>Erwiniaceae</taxon>
        <taxon>Mixta</taxon>
    </lineage>
</organism>
<dbReference type="OrthoDB" id="6545106at2"/>
<accession>A0A506V9N4</accession>
<keyword evidence="1" id="KW-0472">Membrane</keyword>
<dbReference type="EMBL" id="VHQI01000007">
    <property type="protein sequence ID" value="TPW41673.1"/>
    <property type="molecule type" value="Genomic_DNA"/>
</dbReference>